<dbReference type="EMBL" id="JAOYFB010000036">
    <property type="protein sequence ID" value="KAK4018486.1"/>
    <property type="molecule type" value="Genomic_DNA"/>
</dbReference>
<dbReference type="PANTHER" id="PTHR21177:SF7">
    <property type="entry name" value="GH11627P"/>
    <property type="match status" value="1"/>
</dbReference>
<gene>
    <name evidence="3" type="ORF">OUZ56_000537</name>
</gene>
<proteinExistence type="predicted"/>
<reference evidence="3 4" key="1">
    <citation type="journal article" date="2023" name="Nucleic Acids Res.">
        <title>The hologenome of Daphnia magna reveals possible DNA methylation and microbiome-mediated evolution of the host genome.</title>
        <authorList>
            <person name="Chaturvedi A."/>
            <person name="Li X."/>
            <person name="Dhandapani V."/>
            <person name="Marshall H."/>
            <person name="Kissane S."/>
            <person name="Cuenca-Cambronero M."/>
            <person name="Asole G."/>
            <person name="Calvet F."/>
            <person name="Ruiz-Romero M."/>
            <person name="Marangio P."/>
            <person name="Guigo R."/>
            <person name="Rago D."/>
            <person name="Mirbahai L."/>
            <person name="Eastwood N."/>
            <person name="Colbourne J.K."/>
            <person name="Zhou J."/>
            <person name="Mallon E."/>
            <person name="Orsini L."/>
        </authorList>
    </citation>
    <scope>NUCLEOTIDE SEQUENCE [LARGE SCALE GENOMIC DNA]</scope>
    <source>
        <strain evidence="3">LRV0_1</strain>
    </source>
</reference>
<evidence type="ECO:0000259" key="2">
    <source>
        <dbReference type="Pfam" id="PF16033"/>
    </source>
</evidence>
<feature type="signal peptide" evidence="1">
    <location>
        <begin position="1"/>
        <end position="20"/>
    </location>
</feature>
<evidence type="ECO:0000256" key="1">
    <source>
        <dbReference type="SAM" id="SignalP"/>
    </source>
</evidence>
<organism evidence="3 4">
    <name type="scientific">Daphnia magna</name>
    <dbReference type="NCBI Taxonomy" id="35525"/>
    <lineage>
        <taxon>Eukaryota</taxon>
        <taxon>Metazoa</taxon>
        <taxon>Ecdysozoa</taxon>
        <taxon>Arthropoda</taxon>
        <taxon>Crustacea</taxon>
        <taxon>Branchiopoda</taxon>
        <taxon>Diplostraca</taxon>
        <taxon>Cladocera</taxon>
        <taxon>Anomopoda</taxon>
        <taxon>Daphniidae</taxon>
        <taxon>Daphnia</taxon>
    </lineage>
</organism>
<evidence type="ECO:0000313" key="3">
    <source>
        <dbReference type="EMBL" id="KAK4018486.1"/>
    </source>
</evidence>
<comment type="caution">
    <text evidence="3">The sequence shown here is derived from an EMBL/GenBank/DDBJ whole genome shotgun (WGS) entry which is preliminary data.</text>
</comment>
<evidence type="ECO:0000313" key="4">
    <source>
        <dbReference type="Proteomes" id="UP001234178"/>
    </source>
</evidence>
<sequence>MVRSEGLLFSLVFLIPHLSGSEHQTNGANHQLADGFQSFFKTRYKSWLQVLDGINSKKHTAGDNELTALDAVTKQKKTNNLVLTSPTIEGSIVPTKALRIPYFLRFGKIAQENRQASSFTCTCKPSPTCSTTCTSLEVRCGRTCTHSTIFTVECGCNGGRHQGASLSTSLSVRSDGCATLNAGCLATVGAVGAVGAVVGAVVAAAAAVAVAVAVAVPVGLQLSEVDQSETEQFEPQFLDIGVIVGQQTPANNLEFPVNGNDFPDDGCGDNSVRFSDGNCYPVLRRGPCADPHQWVTLDPVTIQARCSPRLCGRQRVFVGQDGLCHDINDPFECNGGRRLYYTAYGDPLCDCPIGQYPFPNVQDDCISLFSKGPCPDGNVVAITPEGRLGCMPKECQSIDGQDNSLQLVSTGNGVCYPLGSRGPCTNTSQLLGYDVFNRQLQCVNIFDPSSPYFSSPEEEDLIDSVYNQFVPEYDDYQISLIYQNVVERKDKGQRRQGGNTAGAFQFPSSSPDALLQPCRNGAREGINFKCTNPLVSNSNARPVQQAVSSAFRCPANRNLQATGQCTSDNRGASCGPSFQFNSNTGQCRSVFRR</sequence>
<accession>A0ABQ9ZZZ7</accession>
<dbReference type="Pfam" id="PF16033">
    <property type="entry name" value="DUF4789"/>
    <property type="match status" value="1"/>
</dbReference>
<feature type="domain" description="DUF4789" evidence="2">
    <location>
        <begin position="332"/>
        <end position="424"/>
    </location>
</feature>
<feature type="chain" id="PRO_5045869018" description="DUF4789 domain-containing protein" evidence="1">
    <location>
        <begin position="21"/>
        <end position="593"/>
    </location>
</feature>
<name>A0ABQ9ZZZ7_9CRUS</name>
<dbReference type="InterPro" id="IPR031993">
    <property type="entry name" value="DUF4789"/>
</dbReference>
<dbReference type="Proteomes" id="UP001234178">
    <property type="component" value="Unassembled WGS sequence"/>
</dbReference>
<dbReference type="PANTHER" id="PTHR21177">
    <property type="entry name" value="IP06524P-RELATED"/>
    <property type="match status" value="1"/>
</dbReference>
<keyword evidence="4" id="KW-1185">Reference proteome</keyword>
<keyword evidence="1" id="KW-0732">Signal</keyword>
<protein>
    <recommendedName>
        <fullName evidence="2">DUF4789 domain-containing protein</fullName>
    </recommendedName>
</protein>